<keyword evidence="2 5" id="KW-0238">DNA-binding</keyword>
<dbReference type="InterPro" id="IPR046335">
    <property type="entry name" value="LacI/GalR-like_sensor"/>
</dbReference>
<dbReference type="Pfam" id="PF13377">
    <property type="entry name" value="Peripla_BP_3"/>
    <property type="match status" value="1"/>
</dbReference>
<dbReference type="EMBL" id="JBBMFR010000006">
    <property type="protein sequence ID" value="MEQ2397339.1"/>
    <property type="molecule type" value="Genomic_DNA"/>
</dbReference>
<evidence type="ECO:0000256" key="3">
    <source>
        <dbReference type="ARBA" id="ARBA00023163"/>
    </source>
</evidence>
<comment type="caution">
    <text evidence="5">The sequence shown here is derived from an EMBL/GenBank/DDBJ whole genome shotgun (WGS) entry which is preliminary data.</text>
</comment>
<accession>A0ABV1C9G5</accession>
<gene>
    <name evidence="5" type="ORF">WMO36_05600</name>
</gene>
<dbReference type="PANTHER" id="PTHR30146:SF149">
    <property type="entry name" value="HTH-TYPE TRANSCRIPTIONAL REGULATOR EBGR"/>
    <property type="match status" value="1"/>
</dbReference>
<dbReference type="InterPro" id="IPR028082">
    <property type="entry name" value="Peripla_BP_I"/>
</dbReference>
<dbReference type="Gene3D" id="1.10.260.40">
    <property type="entry name" value="lambda repressor-like DNA-binding domains"/>
    <property type="match status" value="1"/>
</dbReference>
<dbReference type="PANTHER" id="PTHR30146">
    <property type="entry name" value="LACI-RELATED TRANSCRIPTIONAL REPRESSOR"/>
    <property type="match status" value="1"/>
</dbReference>
<dbReference type="CDD" id="cd01392">
    <property type="entry name" value="HTH_LacI"/>
    <property type="match status" value="1"/>
</dbReference>
<dbReference type="InterPro" id="IPR000843">
    <property type="entry name" value="HTH_LacI"/>
</dbReference>
<dbReference type="RefSeq" id="WP_349077100.1">
    <property type="nucleotide sequence ID" value="NZ_JBBMFR010000006.1"/>
</dbReference>
<proteinExistence type="predicted"/>
<dbReference type="Pfam" id="PF00356">
    <property type="entry name" value="LacI"/>
    <property type="match status" value="1"/>
</dbReference>
<keyword evidence="3" id="KW-0804">Transcription</keyword>
<feature type="domain" description="HTH lacI-type" evidence="4">
    <location>
        <begin position="2"/>
        <end position="47"/>
    </location>
</feature>
<evidence type="ECO:0000313" key="6">
    <source>
        <dbReference type="Proteomes" id="UP001462554"/>
    </source>
</evidence>
<evidence type="ECO:0000256" key="1">
    <source>
        <dbReference type="ARBA" id="ARBA00023015"/>
    </source>
</evidence>
<keyword evidence="1" id="KW-0805">Transcription regulation</keyword>
<dbReference type="SUPFAM" id="SSF47413">
    <property type="entry name" value="lambda repressor-like DNA-binding domains"/>
    <property type="match status" value="1"/>
</dbReference>
<evidence type="ECO:0000259" key="4">
    <source>
        <dbReference type="PROSITE" id="PS50932"/>
    </source>
</evidence>
<evidence type="ECO:0000313" key="5">
    <source>
        <dbReference type="EMBL" id="MEQ2397339.1"/>
    </source>
</evidence>
<name>A0ABV1C9G5_9BIFI</name>
<dbReference type="SMART" id="SM00354">
    <property type="entry name" value="HTH_LACI"/>
    <property type="match status" value="1"/>
</dbReference>
<dbReference type="PROSITE" id="PS50932">
    <property type="entry name" value="HTH_LACI_2"/>
    <property type="match status" value="1"/>
</dbReference>
<dbReference type="Gene3D" id="3.40.50.2300">
    <property type="match status" value="2"/>
</dbReference>
<keyword evidence="6" id="KW-1185">Reference proteome</keyword>
<protein>
    <submittedName>
        <fullName evidence="5">LacI family DNA-binding transcriptional regulator</fullName>
    </submittedName>
</protein>
<dbReference type="GO" id="GO:0003677">
    <property type="term" value="F:DNA binding"/>
    <property type="evidence" value="ECO:0007669"/>
    <property type="project" value="UniProtKB-KW"/>
</dbReference>
<dbReference type="SUPFAM" id="SSF53822">
    <property type="entry name" value="Periplasmic binding protein-like I"/>
    <property type="match status" value="1"/>
</dbReference>
<dbReference type="InterPro" id="IPR010982">
    <property type="entry name" value="Lambda_DNA-bd_dom_sf"/>
</dbReference>
<dbReference type="Proteomes" id="UP001462554">
    <property type="component" value="Unassembled WGS sequence"/>
</dbReference>
<evidence type="ECO:0000256" key="2">
    <source>
        <dbReference type="ARBA" id="ARBA00023125"/>
    </source>
</evidence>
<organism evidence="5 6">
    <name type="scientific">Bifidobacterium hominis</name>
    <dbReference type="NCBI Taxonomy" id="3133177"/>
    <lineage>
        <taxon>Bacteria</taxon>
        <taxon>Bacillati</taxon>
        <taxon>Actinomycetota</taxon>
        <taxon>Actinomycetes</taxon>
        <taxon>Bifidobacteriales</taxon>
        <taxon>Bifidobacteriaceae</taxon>
        <taxon>Bifidobacterium</taxon>
    </lineage>
</organism>
<sequence>MATIKEIAQRTGFSQATVSRLLNGDPTLSVREETRRKIIQASEDLGYSMQTKRIVIPHEVALLDNEKSEEALRDSYFTDLRSALDRNAEQQRMEMTVFHNLNDMIASGSKFDGFMVIGADQIGEKELERLHRVMPYGVFIDVNPAPNLFDSVQPDLQQTIHDAVAACAAKGMKRVGFIGGKGSLMNFYEADEENRATYFRRETKRFGIQSDGLVYSDGLFTVSNGRALGERFVRDHNGVLPDAVIVAADVIAVGMLQAFNAVGVLVPRDISVISINNQTISQLTSPPLSTFSIDLNELARVATLTLGDAISGKRTIRQHVYLSTSLVARDSFVPAK</sequence>
<dbReference type="CDD" id="cd01544">
    <property type="entry name" value="PBP1_GalR"/>
    <property type="match status" value="1"/>
</dbReference>
<reference evidence="5 6" key="1">
    <citation type="submission" date="2024-03" db="EMBL/GenBank/DDBJ databases">
        <title>Human intestinal bacterial collection.</title>
        <authorList>
            <person name="Pauvert C."/>
            <person name="Hitch T.C.A."/>
            <person name="Clavel T."/>
        </authorList>
    </citation>
    <scope>NUCLEOTIDE SEQUENCE [LARGE SCALE GENOMIC DNA]</scope>
    <source>
        <strain evidence="5 6">CLA-AA-H311</strain>
    </source>
</reference>